<dbReference type="Pfam" id="PF02518">
    <property type="entry name" value="HATPase_c"/>
    <property type="match status" value="1"/>
</dbReference>
<dbReference type="EMBL" id="JACOOI010000003">
    <property type="protein sequence ID" value="MBC5642124.1"/>
    <property type="molecule type" value="Genomic_DNA"/>
</dbReference>
<dbReference type="SUPFAM" id="SSF47384">
    <property type="entry name" value="Homodimeric domain of signal transducing histidine kinase"/>
    <property type="match status" value="1"/>
</dbReference>
<dbReference type="SMART" id="SM00387">
    <property type="entry name" value="HATPase_c"/>
    <property type="match status" value="1"/>
</dbReference>
<feature type="modified residue" description="4-aspartylphosphate" evidence="7">
    <location>
        <position position="1073"/>
    </location>
</feature>
<dbReference type="InterPro" id="IPR001789">
    <property type="entry name" value="Sig_transdc_resp-reg_receiver"/>
</dbReference>
<dbReference type="PROSITE" id="PS50109">
    <property type="entry name" value="HIS_KIN"/>
    <property type="match status" value="1"/>
</dbReference>
<evidence type="ECO:0000259" key="9">
    <source>
        <dbReference type="PROSITE" id="PS50109"/>
    </source>
</evidence>
<keyword evidence="3 7" id="KW-0597">Phosphoprotein</keyword>
<dbReference type="InterPro" id="IPR013783">
    <property type="entry name" value="Ig-like_fold"/>
</dbReference>
<dbReference type="SUPFAM" id="SSF46689">
    <property type="entry name" value="Homeodomain-like"/>
    <property type="match status" value="1"/>
</dbReference>
<dbReference type="Pfam" id="PF00512">
    <property type="entry name" value="HisKA"/>
    <property type="match status" value="1"/>
</dbReference>
<dbReference type="Pfam" id="PF12833">
    <property type="entry name" value="HTH_18"/>
    <property type="match status" value="1"/>
</dbReference>
<dbReference type="SMART" id="SM00448">
    <property type="entry name" value="REC"/>
    <property type="match status" value="1"/>
</dbReference>
<name>A0ABR7DZ01_9BACT</name>
<feature type="domain" description="HTH araC/xylS-type" evidence="8">
    <location>
        <begin position="1173"/>
        <end position="1272"/>
    </location>
</feature>
<dbReference type="Gene3D" id="3.30.565.10">
    <property type="entry name" value="Histidine kinase-like ATPase, C-terminal domain"/>
    <property type="match status" value="1"/>
</dbReference>
<reference evidence="11 12" key="1">
    <citation type="submission" date="2020-08" db="EMBL/GenBank/DDBJ databases">
        <title>Genome public.</title>
        <authorList>
            <person name="Liu C."/>
            <person name="Sun Q."/>
        </authorList>
    </citation>
    <scope>NUCLEOTIDE SEQUENCE [LARGE SCALE GENOMIC DNA]</scope>
    <source>
        <strain evidence="11 12">BX2</strain>
    </source>
</reference>
<evidence type="ECO:0000256" key="7">
    <source>
        <dbReference type="PROSITE-ProRule" id="PRU00169"/>
    </source>
</evidence>
<keyword evidence="12" id="KW-1185">Reference proteome</keyword>
<dbReference type="InterPro" id="IPR018062">
    <property type="entry name" value="HTH_AraC-typ_CS"/>
</dbReference>
<feature type="domain" description="Response regulatory" evidence="10">
    <location>
        <begin position="1024"/>
        <end position="1140"/>
    </location>
</feature>
<dbReference type="Pfam" id="PF00072">
    <property type="entry name" value="Response_reg"/>
    <property type="match status" value="1"/>
</dbReference>
<evidence type="ECO:0000259" key="10">
    <source>
        <dbReference type="PROSITE" id="PS50110"/>
    </source>
</evidence>
<dbReference type="SMART" id="SM00342">
    <property type="entry name" value="HTH_ARAC"/>
    <property type="match status" value="1"/>
</dbReference>
<dbReference type="Gene3D" id="3.40.50.2300">
    <property type="match status" value="1"/>
</dbReference>
<dbReference type="Gene3D" id="2.60.40.10">
    <property type="entry name" value="Immunoglobulins"/>
    <property type="match status" value="1"/>
</dbReference>
<dbReference type="SMART" id="SM00388">
    <property type="entry name" value="HisKA"/>
    <property type="match status" value="1"/>
</dbReference>
<dbReference type="InterPro" id="IPR011047">
    <property type="entry name" value="Quinoprotein_ADH-like_sf"/>
</dbReference>
<proteinExistence type="predicted"/>
<dbReference type="InterPro" id="IPR011006">
    <property type="entry name" value="CheY-like_superfamily"/>
</dbReference>
<evidence type="ECO:0000313" key="12">
    <source>
        <dbReference type="Proteomes" id="UP000644010"/>
    </source>
</evidence>
<dbReference type="SUPFAM" id="SSF52172">
    <property type="entry name" value="CheY-like"/>
    <property type="match status" value="1"/>
</dbReference>
<dbReference type="InterPro" id="IPR011110">
    <property type="entry name" value="Reg_prop"/>
</dbReference>
<dbReference type="RefSeq" id="WP_186958422.1">
    <property type="nucleotide sequence ID" value="NZ_JACOOI010000003.1"/>
</dbReference>
<dbReference type="CDD" id="cd00082">
    <property type="entry name" value="HisKA"/>
    <property type="match status" value="1"/>
</dbReference>
<dbReference type="EC" id="2.7.13.3" evidence="2"/>
<gene>
    <name evidence="11" type="ORF">H8S77_04415</name>
</gene>
<evidence type="ECO:0000259" key="8">
    <source>
        <dbReference type="PROSITE" id="PS01124"/>
    </source>
</evidence>
<dbReference type="InterPro" id="IPR015943">
    <property type="entry name" value="WD40/YVTN_repeat-like_dom_sf"/>
</dbReference>
<evidence type="ECO:0000256" key="6">
    <source>
        <dbReference type="ARBA" id="ARBA00023163"/>
    </source>
</evidence>
<dbReference type="PRINTS" id="PR00344">
    <property type="entry name" value="BCTRLSENSOR"/>
</dbReference>
<dbReference type="InterPro" id="IPR004358">
    <property type="entry name" value="Sig_transdc_His_kin-like_C"/>
</dbReference>
<dbReference type="PANTHER" id="PTHR43547">
    <property type="entry name" value="TWO-COMPONENT HISTIDINE KINASE"/>
    <property type="match status" value="1"/>
</dbReference>
<dbReference type="InterPro" id="IPR036890">
    <property type="entry name" value="HATPase_C_sf"/>
</dbReference>
<feature type="domain" description="Histidine kinase" evidence="9">
    <location>
        <begin position="772"/>
        <end position="988"/>
    </location>
</feature>
<accession>A0ABR7DZ01</accession>
<dbReference type="PROSITE" id="PS01124">
    <property type="entry name" value="HTH_ARAC_FAMILY_2"/>
    <property type="match status" value="1"/>
</dbReference>
<dbReference type="InterPro" id="IPR018060">
    <property type="entry name" value="HTH_AraC"/>
</dbReference>
<organism evidence="11 12">
    <name type="scientific">Parabacteroides segnis</name>
    <dbReference type="NCBI Taxonomy" id="2763058"/>
    <lineage>
        <taxon>Bacteria</taxon>
        <taxon>Pseudomonadati</taxon>
        <taxon>Bacteroidota</taxon>
        <taxon>Bacteroidia</taxon>
        <taxon>Bacteroidales</taxon>
        <taxon>Tannerellaceae</taxon>
        <taxon>Parabacteroides</taxon>
    </lineage>
</organism>
<evidence type="ECO:0000256" key="1">
    <source>
        <dbReference type="ARBA" id="ARBA00000085"/>
    </source>
</evidence>
<evidence type="ECO:0000256" key="2">
    <source>
        <dbReference type="ARBA" id="ARBA00012438"/>
    </source>
</evidence>
<protein>
    <recommendedName>
        <fullName evidence="2">histidine kinase</fullName>
        <ecNumber evidence="2">2.7.13.3</ecNumber>
    </recommendedName>
</protein>
<keyword evidence="4" id="KW-0805">Transcription regulation</keyword>
<dbReference type="Proteomes" id="UP000644010">
    <property type="component" value="Unassembled WGS sequence"/>
</dbReference>
<dbReference type="Gene3D" id="1.10.10.60">
    <property type="entry name" value="Homeodomain-like"/>
    <property type="match status" value="1"/>
</dbReference>
<dbReference type="InterPro" id="IPR009057">
    <property type="entry name" value="Homeodomain-like_sf"/>
</dbReference>
<keyword evidence="6" id="KW-0804">Transcription</keyword>
<sequence length="1275" mass="146025">MSQSNVKCILCDYKGQIWVGTLSGLNRYDRQTIKQYESDSNDHFSLPNNEIVFCIEDSLYNIWVSTERGTAKYDREKDNFIPVETIDGEPVNAHAHLTTEGGILFAGHNKFFKYSYADNSIRNLPVNGPEKVNAYIKKLCLYDAHTLLVSTRRNGIWMYNTGTGFIRRCPFIPEKNIRALHVDATQTIWVAPYGKGLYGYNWVGKQIYHFSTENSELTNNIILDILEKDNELWLATDGGGINILNLKTKTIRSIEHTPGDEHSLPSNSFSCLYSDSEDNVWAGSIRSGLIGIKQVYLRTYKDAPMNIPYGLSEKAVSCLYEDKGRIIWIGTDGGGVNRFNPETRTFTHYPSTYGLKVISITNYSDTELLLSLYGKGIFLFNKQTGKTGQLLFRNQTENDQLFRRGMAVNIFRAANEKIYLFGTKVYEFNPASQIFTEVTFNIPTDNFFILQPFYSTPEETYLFCMFGIYVLKHKENKLYSLFLSNEEILHTNAACYSPDGTIWIGTTKGLYRLDTKTQEVKNIHTPLFKNINSLCSDPKGRIWVGAKSMLFAYLPEKNNFILFDSSDGVSVNEFISRANLTAQNGDIYMGGVSGMLHIRNNMSIPTYPDPVINLLDVELDGVPVGYKITSENDLISIPWDHSSLIIKIIAKEKDLLRKKVFRYWIEGLSDKYIETQDHSISLRSLPVRNYKIWVSVSQRDGNWSSPVKILTVEVPPPWWKTTWFFLLSILLITGSIVFFVQLIIKQKEDKLQLEMKEHEKKTYEDKVRFLINISHELRTPLTLIYAPLKRILGSDKIKDEETNNQLTTVYKQVSQMKNLINIVLNVRKMETGNDTVNYKVHPLPEWIRSVAEDFRQELDNKNIKLAYNFAPDIKDLAFDEAKSQIILSNLLMNALKYSEEDTLITLSVKKVENYIRISVSDQGIGLQNLDLSRLFTRFYQGNQKQDLSSSGIGLSYSRILAEQQGGRLNAMDNTDKGATFYLELPVKNQAGESESQTKPYLNDLLFTQEVSTPEIQNFMLDSYSVLIVEDQTDLRNWLKGICREYFKSVYTAEDGIQAIDITKRRLPDIIVSDIMMPRMDGFKLCKQIKGSIEISHIPVILLTARNDANSTTTGYKLGADSYISKPFDIDFLLIVIRNLLKNRETVKLKYKESLSFAIPQESTFSYADEQFIQKLNLLILDNLDNPELDVNFLITNMAMSRASLYSKMKAVLDIGLNDYINKFRMEKATQLLTQTELSIEEVSEQSGFGSQRYFSSLFKQTYGISPSKYRQEKRK</sequence>
<dbReference type="Gene3D" id="2.130.10.10">
    <property type="entry name" value="YVTN repeat-like/Quinoprotein amine dehydrogenase"/>
    <property type="match status" value="2"/>
</dbReference>
<dbReference type="InterPro" id="IPR003661">
    <property type="entry name" value="HisK_dim/P_dom"/>
</dbReference>
<dbReference type="InterPro" id="IPR005467">
    <property type="entry name" value="His_kinase_dom"/>
</dbReference>
<dbReference type="SUPFAM" id="SSF55874">
    <property type="entry name" value="ATPase domain of HSP90 chaperone/DNA topoisomerase II/histidine kinase"/>
    <property type="match status" value="1"/>
</dbReference>
<evidence type="ECO:0000256" key="4">
    <source>
        <dbReference type="ARBA" id="ARBA00023015"/>
    </source>
</evidence>
<dbReference type="Gene3D" id="1.10.287.130">
    <property type="match status" value="1"/>
</dbReference>
<dbReference type="PANTHER" id="PTHR43547:SF2">
    <property type="entry name" value="HYBRID SIGNAL TRANSDUCTION HISTIDINE KINASE C"/>
    <property type="match status" value="1"/>
</dbReference>
<evidence type="ECO:0000256" key="3">
    <source>
        <dbReference type="ARBA" id="ARBA00022553"/>
    </source>
</evidence>
<dbReference type="PROSITE" id="PS00041">
    <property type="entry name" value="HTH_ARAC_FAMILY_1"/>
    <property type="match status" value="1"/>
</dbReference>
<dbReference type="Pfam" id="PF07494">
    <property type="entry name" value="Reg_prop"/>
    <property type="match status" value="2"/>
</dbReference>
<dbReference type="InterPro" id="IPR003594">
    <property type="entry name" value="HATPase_dom"/>
</dbReference>
<dbReference type="SUPFAM" id="SSF50998">
    <property type="entry name" value="Quinoprotein alcohol dehydrogenase-like"/>
    <property type="match status" value="1"/>
</dbReference>
<dbReference type="InterPro" id="IPR036097">
    <property type="entry name" value="HisK_dim/P_sf"/>
</dbReference>
<dbReference type="SUPFAM" id="SSF63829">
    <property type="entry name" value="Calcium-dependent phosphotriesterase"/>
    <property type="match status" value="1"/>
</dbReference>
<comment type="catalytic activity">
    <reaction evidence="1">
        <text>ATP + protein L-histidine = ADP + protein N-phospho-L-histidine.</text>
        <dbReference type="EC" id="2.7.13.3"/>
    </reaction>
</comment>
<comment type="caution">
    <text evidence="11">The sequence shown here is derived from an EMBL/GenBank/DDBJ whole genome shotgun (WGS) entry which is preliminary data.</text>
</comment>
<evidence type="ECO:0000313" key="11">
    <source>
        <dbReference type="EMBL" id="MBC5642124.1"/>
    </source>
</evidence>
<evidence type="ECO:0000256" key="5">
    <source>
        <dbReference type="ARBA" id="ARBA00023125"/>
    </source>
</evidence>
<dbReference type="PROSITE" id="PS50110">
    <property type="entry name" value="RESPONSE_REGULATORY"/>
    <property type="match status" value="1"/>
</dbReference>
<keyword evidence="5" id="KW-0238">DNA-binding</keyword>